<gene>
    <name evidence="1" type="ORF">GCM10009682_18940</name>
</gene>
<sequence length="80" mass="8617">MKFEINNEGLRNAARQATINWVGQIQPVLDGVYESHKGKPVDDVRAALDTAGVPDTLHDRASAAISSGKRFVLEAGEPES</sequence>
<evidence type="ECO:0000313" key="1">
    <source>
        <dbReference type="EMBL" id="GAA1797514.1"/>
    </source>
</evidence>
<evidence type="ECO:0000313" key="2">
    <source>
        <dbReference type="Proteomes" id="UP001500218"/>
    </source>
</evidence>
<accession>A0ABP4Y3N3</accession>
<keyword evidence="2" id="KW-1185">Reference proteome</keyword>
<proteinExistence type="predicted"/>
<dbReference type="Proteomes" id="UP001500218">
    <property type="component" value="Unassembled WGS sequence"/>
</dbReference>
<comment type="caution">
    <text evidence="1">The sequence shown here is derived from an EMBL/GenBank/DDBJ whole genome shotgun (WGS) entry which is preliminary data.</text>
</comment>
<protein>
    <submittedName>
        <fullName evidence="1">Uncharacterized protein</fullName>
    </submittedName>
</protein>
<dbReference type="EMBL" id="BAAALT010000048">
    <property type="protein sequence ID" value="GAA1797514.1"/>
    <property type="molecule type" value="Genomic_DNA"/>
</dbReference>
<dbReference type="RefSeq" id="WP_344128478.1">
    <property type="nucleotide sequence ID" value="NZ_BAAALT010000048.1"/>
</dbReference>
<organism evidence="1 2">
    <name type="scientific">Luedemannella flava</name>
    <dbReference type="NCBI Taxonomy" id="349316"/>
    <lineage>
        <taxon>Bacteria</taxon>
        <taxon>Bacillati</taxon>
        <taxon>Actinomycetota</taxon>
        <taxon>Actinomycetes</taxon>
        <taxon>Micromonosporales</taxon>
        <taxon>Micromonosporaceae</taxon>
        <taxon>Luedemannella</taxon>
    </lineage>
</organism>
<reference evidence="2" key="1">
    <citation type="journal article" date="2019" name="Int. J. Syst. Evol. Microbiol.">
        <title>The Global Catalogue of Microorganisms (GCM) 10K type strain sequencing project: providing services to taxonomists for standard genome sequencing and annotation.</title>
        <authorList>
            <consortium name="The Broad Institute Genomics Platform"/>
            <consortium name="The Broad Institute Genome Sequencing Center for Infectious Disease"/>
            <person name="Wu L."/>
            <person name="Ma J."/>
        </authorList>
    </citation>
    <scope>NUCLEOTIDE SEQUENCE [LARGE SCALE GENOMIC DNA]</scope>
    <source>
        <strain evidence="2">JCM 13250</strain>
    </source>
</reference>
<name>A0ABP4Y3N3_9ACTN</name>